<dbReference type="GO" id="GO:0005737">
    <property type="term" value="C:cytoplasm"/>
    <property type="evidence" value="ECO:0007669"/>
    <property type="project" value="UniProtKB-SubCell"/>
</dbReference>
<dbReference type="InterPro" id="IPR000850">
    <property type="entry name" value="Adenylat/UMP-CMP_kin"/>
</dbReference>
<protein>
    <recommendedName>
        <fullName evidence="5 7">Adenylate kinase</fullName>
        <shortName evidence="5">AK</shortName>
        <ecNumber evidence="5 7">2.7.4.3</ecNumber>
    </recommendedName>
    <alternativeName>
        <fullName evidence="5">ATP-AMP transphosphorylase</fullName>
    </alternativeName>
    <alternativeName>
        <fullName evidence="5">ATP:AMP phosphotransferase</fullName>
    </alternativeName>
    <alternativeName>
        <fullName evidence="5">Adenylate monophosphate kinase</fullName>
    </alternativeName>
</protein>
<feature type="binding site" evidence="5">
    <location>
        <position position="139"/>
    </location>
    <ligand>
        <name>AMP</name>
        <dbReference type="ChEBI" id="CHEBI:456215"/>
    </ligand>
</feature>
<dbReference type="GO" id="GO:0044209">
    <property type="term" value="P:AMP salvage"/>
    <property type="evidence" value="ECO:0007669"/>
    <property type="project" value="UniProtKB-UniRule"/>
</dbReference>
<evidence type="ECO:0000256" key="2">
    <source>
        <dbReference type="ARBA" id="ARBA00022727"/>
    </source>
</evidence>
<feature type="binding site" evidence="5">
    <location>
        <position position="150"/>
    </location>
    <ligand>
        <name>AMP</name>
        <dbReference type="ChEBI" id="CHEBI:456215"/>
    </ligand>
</feature>
<dbReference type="EC" id="2.7.4.3" evidence="5 7"/>
<comment type="subunit">
    <text evidence="5 7">Monomer.</text>
</comment>
<dbReference type="PRINTS" id="PR00094">
    <property type="entry name" value="ADENYLTKNASE"/>
</dbReference>
<feature type="binding site" evidence="5">
    <location>
        <position position="178"/>
    </location>
    <ligand>
        <name>ATP</name>
        <dbReference type="ChEBI" id="CHEBI:30616"/>
    </ligand>
</feature>
<keyword evidence="3 5" id="KW-0547">Nucleotide-binding</keyword>
<dbReference type="CDD" id="cd01428">
    <property type="entry name" value="ADK"/>
    <property type="match status" value="1"/>
</dbReference>
<proteinExistence type="inferred from homology"/>
<dbReference type="Gene3D" id="3.40.50.300">
    <property type="entry name" value="P-loop containing nucleotide triphosphate hydrolases"/>
    <property type="match status" value="1"/>
</dbReference>
<dbReference type="Pfam" id="PF00406">
    <property type="entry name" value="ADK"/>
    <property type="match status" value="1"/>
</dbReference>
<feature type="binding site" evidence="5">
    <location>
        <begin position="10"/>
        <end position="15"/>
    </location>
    <ligand>
        <name>ATP</name>
        <dbReference type="ChEBI" id="CHEBI:30616"/>
    </ligand>
</feature>
<evidence type="ECO:0000256" key="1">
    <source>
        <dbReference type="ARBA" id="ARBA00022679"/>
    </source>
</evidence>
<name>A0A2H0X8V1_UNCKA</name>
<evidence type="ECO:0000313" key="8">
    <source>
        <dbReference type="EMBL" id="PIS21271.1"/>
    </source>
</evidence>
<keyword evidence="4 5" id="KW-0418">Kinase</keyword>
<comment type="catalytic activity">
    <reaction evidence="5 7">
        <text>AMP + ATP = 2 ADP</text>
        <dbReference type="Rhea" id="RHEA:12973"/>
        <dbReference type="ChEBI" id="CHEBI:30616"/>
        <dbReference type="ChEBI" id="CHEBI:456215"/>
        <dbReference type="ChEBI" id="CHEBI:456216"/>
        <dbReference type="EC" id="2.7.4.3"/>
    </reaction>
</comment>
<keyword evidence="2 5" id="KW-0545">Nucleotide biosynthesis</keyword>
<evidence type="ECO:0000256" key="7">
    <source>
        <dbReference type="RuleBase" id="RU003331"/>
    </source>
</evidence>
<feature type="binding site" evidence="5">
    <location>
        <position position="36"/>
    </location>
    <ligand>
        <name>AMP</name>
        <dbReference type="ChEBI" id="CHEBI:456215"/>
    </ligand>
</feature>
<keyword evidence="1 5" id="KW-0808">Transferase</keyword>
<reference evidence="9" key="1">
    <citation type="submission" date="2017-09" db="EMBL/GenBank/DDBJ databases">
        <title>Depth-based differentiation of microbial function through sediment-hosted aquifers and enrichment of novel symbionts in the deep terrestrial subsurface.</title>
        <authorList>
            <person name="Probst A.J."/>
            <person name="Ladd B."/>
            <person name="Jarett J.K."/>
            <person name="Geller-Mcgrath D.E."/>
            <person name="Sieber C.M.K."/>
            <person name="Emerson J.B."/>
            <person name="Anantharaman K."/>
            <person name="Thomas B.C."/>
            <person name="Malmstrom R."/>
            <person name="Stieglmeier M."/>
            <person name="Klingl A."/>
            <person name="Woyke T."/>
            <person name="Ryan C.M."/>
            <person name="Banfield J.F."/>
        </authorList>
    </citation>
    <scope>NUCLEOTIDE SEQUENCE [LARGE SCALE GENOMIC DNA]</scope>
</reference>
<dbReference type="GO" id="GO:0005524">
    <property type="term" value="F:ATP binding"/>
    <property type="evidence" value="ECO:0007669"/>
    <property type="project" value="UniProtKB-UniRule"/>
</dbReference>
<evidence type="ECO:0000256" key="6">
    <source>
        <dbReference type="RuleBase" id="RU003330"/>
    </source>
</evidence>
<dbReference type="PANTHER" id="PTHR23359">
    <property type="entry name" value="NUCLEOTIDE KINASE"/>
    <property type="match status" value="1"/>
</dbReference>
<comment type="pathway">
    <text evidence="5">Purine metabolism; AMP biosynthesis via salvage pathway; AMP from ADP: step 1/1.</text>
</comment>
<comment type="similarity">
    <text evidence="5 6">Belongs to the adenylate kinase family.</text>
</comment>
<dbReference type="UniPathway" id="UPA00588">
    <property type="reaction ID" value="UER00649"/>
</dbReference>
<organism evidence="8 9">
    <name type="scientific">candidate division WWE3 bacterium CG08_land_8_20_14_0_20_41_15</name>
    <dbReference type="NCBI Taxonomy" id="1975086"/>
    <lineage>
        <taxon>Bacteria</taxon>
        <taxon>Katanobacteria</taxon>
    </lineage>
</organism>
<evidence type="ECO:0000256" key="3">
    <source>
        <dbReference type="ARBA" id="ARBA00022741"/>
    </source>
</evidence>
<dbReference type="SUPFAM" id="SSF52540">
    <property type="entry name" value="P-loop containing nucleoside triphosphate hydrolases"/>
    <property type="match status" value="1"/>
</dbReference>
<dbReference type="GO" id="GO:0004017">
    <property type="term" value="F:AMP kinase activity"/>
    <property type="evidence" value="ECO:0007669"/>
    <property type="project" value="UniProtKB-UniRule"/>
</dbReference>
<dbReference type="HAMAP" id="MF_00235">
    <property type="entry name" value="Adenylate_kinase_Adk"/>
    <property type="match status" value="1"/>
</dbReference>
<keyword evidence="5" id="KW-0963">Cytoplasm</keyword>
<feature type="region of interest" description="NMP" evidence="5">
    <location>
        <begin position="30"/>
        <end position="59"/>
    </location>
</feature>
<accession>A0A2H0X8V1</accession>
<comment type="function">
    <text evidence="5">Catalyzes the reversible transfer of the terminal phosphate group between ATP and AMP. Plays an important role in cellular energy homeostasis and in adenine nucleotide metabolism.</text>
</comment>
<comment type="caution">
    <text evidence="5">Lacks conserved residue(s) required for the propagation of feature annotation.</text>
</comment>
<feature type="binding site" evidence="5">
    <location>
        <position position="31"/>
    </location>
    <ligand>
        <name>AMP</name>
        <dbReference type="ChEBI" id="CHEBI:456215"/>
    </ligand>
</feature>
<sequence length="193" mass="21411">MIISIIGPSGCGKGTQAEMLSERLGIPAISSGQLHRDAVATDTFLGKEVKSYIDRGVWPPDDLVMKIIRPRLTEPDCAGGFIIDGSPRAIGQVPLLDELFSKIGQRLDFVFHLDTSEETSVDRILKRESLTVAAGSAPRSDATPEAIRRRIAEYQRTIAPVLDAYEKRGVLRRINNERPIKEVHEDILKRIKP</sequence>
<comment type="caution">
    <text evidence="8">The sequence shown here is derived from an EMBL/GenBank/DDBJ whole genome shotgun (WGS) entry which is preliminary data.</text>
</comment>
<feature type="binding site" evidence="5">
    <location>
        <position position="127"/>
    </location>
    <ligand>
        <name>ATP</name>
        <dbReference type="ChEBI" id="CHEBI:30616"/>
    </ligand>
</feature>
<evidence type="ECO:0000256" key="5">
    <source>
        <dbReference type="HAMAP-Rule" id="MF_00235"/>
    </source>
</evidence>
<evidence type="ECO:0000313" key="9">
    <source>
        <dbReference type="Proteomes" id="UP000231098"/>
    </source>
</evidence>
<dbReference type="EMBL" id="PEYV01000059">
    <property type="protein sequence ID" value="PIS21271.1"/>
    <property type="molecule type" value="Genomic_DNA"/>
</dbReference>
<feature type="binding site" evidence="5">
    <location>
        <position position="92"/>
    </location>
    <ligand>
        <name>AMP</name>
        <dbReference type="ChEBI" id="CHEBI:456215"/>
    </ligand>
</feature>
<keyword evidence="5 7" id="KW-0067">ATP-binding</keyword>
<dbReference type="InterPro" id="IPR027417">
    <property type="entry name" value="P-loop_NTPase"/>
</dbReference>
<comment type="subcellular location">
    <subcellularLocation>
        <location evidence="5 7">Cytoplasm</location>
    </subcellularLocation>
</comment>
<dbReference type="Proteomes" id="UP000231098">
    <property type="component" value="Unassembled WGS sequence"/>
</dbReference>
<comment type="domain">
    <text evidence="5">Consists of three domains, a large central CORE domain and two small peripheral domains, NMPbind and LID, which undergo movements during catalysis. The LID domain closes over the site of phosphoryl transfer upon ATP binding. Assembling and dissambling the active center during each catalytic cycle provides an effective means to prevent ATP hydrolysis.</text>
</comment>
<gene>
    <name evidence="5" type="primary">adk</name>
    <name evidence="8" type="ORF">COT51_03585</name>
</gene>
<dbReference type="AlphaFoldDB" id="A0A2H0X8V1"/>
<evidence type="ECO:0000256" key="4">
    <source>
        <dbReference type="ARBA" id="ARBA00022777"/>
    </source>
</evidence>